<name>A0A916IZ66_9BURK</name>
<dbReference type="EMBL" id="CAJPUY010000037">
    <property type="protein sequence ID" value="CAG2157671.1"/>
    <property type="molecule type" value="Genomic_DNA"/>
</dbReference>
<dbReference type="GO" id="GO:0006740">
    <property type="term" value="P:NADPH regeneration"/>
    <property type="evidence" value="ECO:0007669"/>
    <property type="project" value="InterPro"/>
</dbReference>
<organism evidence="3 4">
    <name type="scientific">Cupriavidus yeoncheonensis</name>
    <dbReference type="NCBI Taxonomy" id="1462994"/>
    <lineage>
        <taxon>Bacteria</taxon>
        <taxon>Pseudomonadati</taxon>
        <taxon>Pseudomonadota</taxon>
        <taxon>Betaproteobacteria</taxon>
        <taxon>Burkholderiales</taxon>
        <taxon>Burkholderiaceae</taxon>
        <taxon>Cupriavidus</taxon>
    </lineage>
</organism>
<feature type="domain" description="Pyrroline-5-carboxylate reductase catalytic N-terminal" evidence="2">
    <location>
        <begin position="7"/>
        <end position="102"/>
    </location>
</feature>
<evidence type="ECO:0000313" key="3">
    <source>
        <dbReference type="EMBL" id="CAG2157671.1"/>
    </source>
</evidence>
<keyword evidence="1" id="KW-0560">Oxidoreductase</keyword>
<evidence type="ECO:0000259" key="2">
    <source>
        <dbReference type="Pfam" id="PF03807"/>
    </source>
</evidence>
<dbReference type="InterPro" id="IPR036291">
    <property type="entry name" value="NAD(P)-bd_dom_sf"/>
</dbReference>
<dbReference type="SUPFAM" id="SSF51735">
    <property type="entry name" value="NAD(P)-binding Rossmann-fold domains"/>
    <property type="match status" value="1"/>
</dbReference>
<reference evidence="3" key="1">
    <citation type="submission" date="2021-03" db="EMBL/GenBank/DDBJ databases">
        <authorList>
            <person name="Peeters C."/>
        </authorList>
    </citation>
    <scope>NUCLEOTIDE SEQUENCE</scope>
    <source>
        <strain evidence="3">LMG 31506</strain>
    </source>
</reference>
<protein>
    <recommendedName>
        <fullName evidence="2">Pyrroline-5-carboxylate reductase catalytic N-terminal domain-containing protein</fullName>
    </recommendedName>
</protein>
<keyword evidence="4" id="KW-1185">Reference proteome</keyword>
<dbReference type="GO" id="GO:0070967">
    <property type="term" value="F:coenzyme F420 binding"/>
    <property type="evidence" value="ECO:0007669"/>
    <property type="project" value="InterPro"/>
</dbReference>
<dbReference type="Gene3D" id="3.40.50.720">
    <property type="entry name" value="NAD(P)-binding Rossmann-like Domain"/>
    <property type="match status" value="1"/>
</dbReference>
<dbReference type="NCBIfam" id="TIGR01915">
    <property type="entry name" value="npdG"/>
    <property type="match status" value="1"/>
</dbReference>
<gene>
    <name evidence="3" type="ORF">LMG31506_06086</name>
</gene>
<dbReference type="GO" id="GO:0008823">
    <property type="term" value="F:cupric reductase (NADH) activity"/>
    <property type="evidence" value="ECO:0007669"/>
    <property type="project" value="TreeGrafter"/>
</dbReference>
<dbReference type="GO" id="GO:0005886">
    <property type="term" value="C:plasma membrane"/>
    <property type="evidence" value="ECO:0007669"/>
    <property type="project" value="TreeGrafter"/>
</dbReference>
<dbReference type="AlphaFoldDB" id="A0A916IZ66"/>
<dbReference type="InterPro" id="IPR010185">
    <property type="entry name" value="NpdG"/>
</dbReference>
<accession>A0A916IZ66</accession>
<dbReference type="GO" id="GO:0015677">
    <property type="term" value="P:copper ion import"/>
    <property type="evidence" value="ECO:0007669"/>
    <property type="project" value="TreeGrafter"/>
</dbReference>
<dbReference type="Pfam" id="PF03807">
    <property type="entry name" value="F420_oxidored"/>
    <property type="match status" value="1"/>
</dbReference>
<evidence type="ECO:0000313" key="4">
    <source>
        <dbReference type="Proteomes" id="UP000672934"/>
    </source>
</evidence>
<comment type="caution">
    <text evidence="3">The sequence shown here is derived from an EMBL/GenBank/DDBJ whole genome shotgun (WGS) entry which is preliminary data.</text>
</comment>
<dbReference type="PANTHER" id="PTHR14239:SF0">
    <property type="entry name" value="F420-DEPENDENT NADP REDUCTASE"/>
    <property type="match status" value="1"/>
</dbReference>
<dbReference type="InterPro" id="IPR028939">
    <property type="entry name" value="P5C_Rdtase_cat_N"/>
</dbReference>
<dbReference type="RefSeq" id="WP_211950915.1">
    <property type="nucleotide sequence ID" value="NZ_CAJPUY010000037.1"/>
</dbReference>
<dbReference type="GO" id="GO:0052851">
    <property type="term" value="F:ferric-chelate reductase (NADPH) activity"/>
    <property type="evidence" value="ECO:0007669"/>
    <property type="project" value="TreeGrafter"/>
</dbReference>
<dbReference type="InterPro" id="IPR051267">
    <property type="entry name" value="STEAP_metalloreductase"/>
</dbReference>
<dbReference type="GO" id="GO:0050661">
    <property type="term" value="F:NADP binding"/>
    <property type="evidence" value="ECO:0007669"/>
    <property type="project" value="InterPro"/>
</dbReference>
<proteinExistence type="predicted"/>
<sequence length="245" mass="24485">MIDRPTLAIIGGTGALGSGLARRWAAAGYPVIIGSRTADKARAAAREILPGNGAPAVRGEDNVAAATLAHIVILAVPFSHHDITLDEIRPVVPGKIVVDAVVPLVPPKVASVQLPPQGSAGQIAQERLGPATRVVSAFHNVGAAKLHSGGDIGCDVLVCGNDKEARDAVIGLTAAIGMRGIDAGPIANSAAAEAMTSILIGINRRYKVDCAGIRITGIADVADVADVADNAGTAGIAATAACANA</sequence>
<dbReference type="GO" id="GO:0016651">
    <property type="term" value="F:oxidoreductase activity, acting on NAD(P)H"/>
    <property type="evidence" value="ECO:0007669"/>
    <property type="project" value="InterPro"/>
</dbReference>
<dbReference type="Proteomes" id="UP000672934">
    <property type="component" value="Unassembled WGS sequence"/>
</dbReference>
<dbReference type="PANTHER" id="PTHR14239">
    <property type="entry name" value="DUDULIN-RELATED"/>
    <property type="match status" value="1"/>
</dbReference>
<evidence type="ECO:0000256" key="1">
    <source>
        <dbReference type="ARBA" id="ARBA00023002"/>
    </source>
</evidence>